<evidence type="ECO:0000256" key="2">
    <source>
        <dbReference type="ARBA" id="ARBA00022801"/>
    </source>
</evidence>
<keyword evidence="6" id="KW-0964">Secreted</keyword>
<evidence type="ECO:0000256" key="6">
    <source>
        <dbReference type="RuleBase" id="RU361120"/>
    </source>
</evidence>
<keyword evidence="2 6" id="KW-0378">Hydrolase</keyword>
<evidence type="ECO:0000256" key="7">
    <source>
        <dbReference type="SAM" id="MobiDB-lite"/>
    </source>
</evidence>
<feature type="chain" id="PRO_5029943851" description="Xyloglucan endotransglucosylase/hydrolase" evidence="6">
    <location>
        <begin position="24"/>
        <end position="338"/>
    </location>
</feature>
<keyword evidence="4 6" id="KW-0326">Glycosidase</keyword>
<dbReference type="SUPFAM" id="SSF49899">
    <property type="entry name" value="Concanavalin A-like lectins/glucanases"/>
    <property type="match status" value="1"/>
</dbReference>
<evidence type="ECO:0000313" key="9">
    <source>
        <dbReference type="EMBL" id="CAA7406587.1"/>
    </source>
</evidence>
<feature type="active site" description="Proton donor" evidence="5">
    <location>
        <position position="113"/>
    </location>
</feature>
<dbReference type="OrthoDB" id="4781at2759"/>
<keyword evidence="1 6" id="KW-0808">Transferase</keyword>
<evidence type="ECO:0000313" key="10">
    <source>
        <dbReference type="Proteomes" id="UP000663760"/>
    </source>
</evidence>
<feature type="region of interest" description="Disordered" evidence="7">
    <location>
        <begin position="310"/>
        <end position="338"/>
    </location>
</feature>
<evidence type="ECO:0000256" key="1">
    <source>
        <dbReference type="ARBA" id="ARBA00022679"/>
    </source>
</evidence>
<dbReference type="InterPro" id="IPR010713">
    <property type="entry name" value="XET_C"/>
</dbReference>
<comment type="similarity">
    <text evidence="6">Belongs to the glycosyl hydrolase 16 family.</text>
</comment>
<dbReference type="GO" id="GO:0048046">
    <property type="term" value="C:apoplast"/>
    <property type="evidence" value="ECO:0007669"/>
    <property type="project" value="UniProtKB-SubCell"/>
</dbReference>
<comment type="subcellular location">
    <subcellularLocation>
        <location evidence="6">Secreted</location>
        <location evidence="6">Cell wall</location>
    </subcellularLocation>
    <subcellularLocation>
        <location evidence="6">Secreted</location>
        <location evidence="6">Extracellular space</location>
        <location evidence="6">Apoplast</location>
    </subcellularLocation>
</comment>
<organism evidence="9 10">
    <name type="scientific">Spirodela intermedia</name>
    <name type="common">Intermediate duckweed</name>
    <dbReference type="NCBI Taxonomy" id="51605"/>
    <lineage>
        <taxon>Eukaryota</taxon>
        <taxon>Viridiplantae</taxon>
        <taxon>Streptophyta</taxon>
        <taxon>Embryophyta</taxon>
        <taxon>Tracheophyta</taxon>
        <taxon>Spermatophyta</taxon>
        <taxon>Magnoliopsida</taxon>
        <taxon>Liliopsida</taxon>
        <taxon>Araceae</taxon>
        <taxon>Lemnoideae</taxon>
        <taxon>Spirodela</taxon>
    </lineage>
</organism>
<dbReference type="PANTHER" id="PTHR31062">
    <property type="entry name" value="XYLOGLUCAN ENDOTRANSGLUCOSYLASE/HYDROLASE PROTEIN 8-RELATED"/>
    <property type="match status" value="1"/>
</dbReference>
<reference evidence="9" key="1">
    <citation type="submission" date="2020-02" db="EMBL/GenBank/DDBJ databases">
        <authorList>
            <person name="Scholz U."/>
            <person name="Mascher M."/>
            <person name="Fiebig A."/>
        </authorList>
    </citation>
    <scope>NUCLEOTIDE SEQUENCE</scope>
</reference>
<dbReference type="PIRSF" id="PIRSF005604">
    <property type="entry name" value="XET"/>
    <property type="match status" value="1"/>
</dbReference>
<dbReference type="AlphaFoldDB" id="A0A7I8L950"/>
<comment type="function">
    <text evidence="6">Catalyzes xyloglucan endohydrolysis (XEH) and/or endotransglycosylation (XET). Cleaves and religates xyloglucan polymers, an essential constituent of the primary cell wall, and thereby participates in cell wall construction of growing tissues.</text>
</comment>
<keyword evidence="6" id="KW-0732">Signal</keyword>
<dbReference type="GO" id="GO:0071555">
    <property type="term" value="P:cell wall organization"/>
    <property type="evidence" value="ECO:0007669"/>
    <property type="project" value="UniProtKB-KW"/>
</dbReference>
<dbReference type="Pfam" id="PF06955">
    <property type="entry name" value="XET_C"/>
    <property type="match status" value="1"/>
</dbReference>
<keyword evidence="3" id="KW-1015">Disulfide bond</keyword>
<dbReference type="InterPro" id="IPR013320">
    <property type="entry name" value="ConA-like_dom_sf"/>
</dbReference>
<evidence type="ECO:0000256" key="4">
    <source>
        <dbReference type="ARBA" id="ARBA00023295"/>
    </source>
</evidence>
<accession>A0A7I8L950</accession>
<proteinExistence type="inferred from homology"/>
<dbReference type="PROSITE" id="PS51762">
    <property type="entry name" value="GH16_2"/>
    <property type="match status" value="1"/>
</dbReference>
<dbReference type="Proteomes" id="UP000663760">
    <property type="component" value="Chromosome 13"/>
</dbReference>
<keyword evidence="6" id="KW-0052">Apoplast</keyword>
<dbReference type="CDD" id="cd02176">
    <property type="entry name" value="GH16_XET"/>
    <property type="match status" value="1"/>
</dbReference>
<gene>
    <name evidence="9" type="ORF">SI8410_13017265</name>
</gene>
<dbReference type="GO" id="GO:0016762">
    <property type="term" value="F:xyloglucan:xyloglucosyl transferase activity"/>
    <property type="evidence" value="ECO:0007669"/>
    <property type="project" value="UniProtKB-EC"/>
</dbReference>
<feature type="active site" description="Nucleophile" evidence="5">
    <location>
        <position position="109"/>
    </location>
</feature>
<dbReference type="GO" id="GO:0010411">
    <property type="term" value="P:xyloglucan metabolic process"/>
    <property type="evidence" value="ECO:0007669"/>
    <property type="project" value="InterPro"/>
</dbReference>
<comment type="PTM">
    <text evidence="6">Contains at least one intrachain disulfide bond essential for its enzymatic activity.</text>
</comment>
<evidence type="ECO:0000256" key="5">
    <source>
        <dbReference type="PIRSR" id="PIRSR005604-1"/>
    </source>
</evidence>
<feature type="signal peptide" evidence="6">
    <location>
        <begin position="1"/>
        <end position="23"/>
    </location>
</feature>
<evidence type="ECO:0000259" key="8">
    <source>
        <dbReference type="PROSITE" id="PS51762"/>
    </source>
</evidence>
<feature type="compositionally biased region" description="Basic residues" evidence="7">
    <location>
        <begin position="317"/>
        <end position="329"/>
    </location>
</feature>
<protein>
    <recommendedName>
        <fullName evidence="6">Xyloglucan endotransglucosylase/hydrolase</fullName>
        <ecNumber evidence="6">2.4.1.207</ecNumber>
    </recommendedName>
</protein>
<dbReference type="Pfam" id="PF00722">
    <property type="entry name" value="Glyco_hydro_16"/>
    <property type="match status" value="1"/>
</dbReference>
<dbReference type="InterPro" id="IPR016455">
    <property type="entry name" value="XTH"/>
</dbReference>
<keyword evidence="6" id="KW-0961">Cell wall biogenesis/degradation</keyword>
<name>A0A7I8L950_SPIIN</name>
<feature type="domain" description="GH16" evidence="8">
    <location>
        <begin position="14"/>
        <end position="224"/>
    </location>
</feature>
<keyword evidence="6" id="KW-0134">Cell wall</keyword>
<evidence type="ECO:0000256" key="3">
    <source>
        <dbReference type="ARBA" id="ARBA00023157"/>
    </source>
</evidence>
<dbReference type="GO" id="GO:0042546">
    <property type="term" value="P:cell wall biogenesis"/>
    <property type="evidence" value="ECO:0007669"/>
    <property type="project" value="InterPro"/>
</dbReference>
<dbReference type="EMBL" id="LR746276">
    <property type="protein sequence ID" value="CAA7406587.1"/>
    <property type="molecule type" value="Genomic_DNA"/>
</dbReference>
<dbReference type="InterPro" id="IPR000757">
    <property type="entry name" value="Beta-glucanase-like"/>
</dbReference>
<dbReference type="EC" id="2.4.1.207" evidence="6"/>
<dbReference type="InterPro" id="IPR044791">
    <property type="entry name" value="Beta-glucanase/XTH"/>
</dbReference>
<sequence>MMGARLLGAAVVALCWAAQAVAAFRNVTTRRFEDGYTPLFGERNVLPSGDSRSVRLLLDQYTGSGFISSDLYNHGFFSAKIKLPSDYTAGVVVAFYTSNGDIFEKNHDELDFEFLGNVRGREWKVQTNVYGNGSTSRGREERYLLPFDPTAEAHRYSILWTEETIIFYIDDMPIREVRRSAAMGGDYPSKPMSLYATIWDGSNWATAGGRYKVNYKYAPFVSEFSELALQGCRVDPIEQVPAAGRCAEEEAQLLAGDFAAVTPERRAAMKNFREKFMTYSFCYDSLRYPATFPDCDIVSSEQERFKESGHLKFGGAGRRRHRRTKRRSRIPAVAGAWE</sequence>
<dbReference type="Gene3D" id="2.60.120.200">
    <property type="match status" value="1"/>
</dbReference>
<keyword evidence="10" id="KW-1185">Reference proteome</keyword>
<dbReference type="GO" id="GO:0004553">
    <property type="term" value="F:hydrolase activity, hydrolyzing O-glycosyl compounds"/>
    <property type="evidence" value="ECO:0007669"/>
    <property type="project" value="InterPro"/>
</dbReference>